<evidence type="ECO:0000313" key="4">
    <source>
        <dbReference type="Proteomes" id="UP000663852"/>
    </source>
</evidence>
<evidence type="ECO:0000313" key="3">
    <source>
        <dbReference type="EMBL" id="CAF1277282.1"/>
    </source>
</evidence>
<sequence length="387" mass="46010">MSKMIDASEIQEMRNLLNDAFVRISVLQENIQDLQKENLLHQNRIQNLEEKISDLQSQNYRVSMETMEFTEWMESNEEKFSLWNNVSYRNALLKYMGKLYGLRNSTELALKLLNLGLNKSDELYQLYLIIQELEQQPGAKESLQKWQSQTRSKKRLAEIQTMFDPENFPVRDLILKEAFPMGRVIDRKSIRGYFDFICRDGFITVEIGEYLQLRKNDIFGGNDYDSHNNYLTHVNIDLTQSRIHLVDNCVDLITCFVVLHRVADLRSILLEFVRILRSNGYLILREHDCKTEHSITNKYLNFIQAFMRIAKIGEFAHLENNSNDIASNWERQKVEIIKSTSSNQYRTRQKWQEELENVGFRRLAEWDYPRNSNLQKLFYTVYQLNKK</sequence>
<comment type="caution">
    <text evidence="3">The sequence shown here is derived from an EMBL/GenBank/DDBJ whole genome shotgun (WGS) entry which is preliminary data.</text>
</comment>
<accession>A0A815BWE7</accession>
<dbReference type="Proteomes" id="UP000663852">
    <property type="component" value="Unassembled WGS sequence"/>
</dbReference>
<evidence type="ECO:0000259" key="2">
    <source>
        <dbReference type="Pfam" id="PF08241"/>
    </source>
</evidence>
<dbReference type="InterPro" id="IPR013216">
    <property type="entry name" value="Methyltransf_11"/>
</dbReference>
<feature type="coiled-coil region" evidence="1">
    <location>
        <begin position="10"/>
        <end position="65"/>
    </location>
</feature>
<dbReference type="GO" id="GO:0008757">
    <property type="term" value="F:S-adenosylmethionine-dependent methyltransferase activity"/>
    <property type="evidence" value="ECO:0007669"/>
    <property type="project" value="InterPro"/>
</dbReference>
<proteinExistence type="predicted"/>
<reference evidence="3" key="1">
    <citation type="submission" date="2021-02" db="EMBL/GenBank/DDBJ databases">
        <authorList>
            <person name="Nowell W R."/>
        </authorList>
    </citation>
    <scope>NUCLEOTIDE SEQUENCE</scope>
</reference>
<dbReference type="SUPFAM" id="SSF53335">
    <property type="entry name" value="S-adenosyl-L-methionine-dependent methyltransferases"/>
    <property type="match status" value="1"/>
</dbReference>
<dbReference type="Pfam" id="PF08241">
    <property type="entry name" value="Methyltransf_11"/>
    <property type="match status" value="1"/>
</dbReference>
<keyword evidence="1" id="KW-0175">Coiled coil</keyword>
<feature type="domain" description="Methyltransferase type 11" evidence="2">
    <location>
        <begin position="236"/>
        <end position="284"/>
    </location>
</feature>
<protein>
    <recommendedName>
        <fullName evidence="2">Methyltransferase type 11 domain-containing protein</fullName>
    </recommendedName>
</protein>
<evidence type="ECO:0000256" key="1">
    <source>
        <dbReference type="SAM" id="Coils"/>
    </source>
</evidence>
<name>A0A815BWE7_ADIRI</name>
<dbReference type="InterPro" id="IPR029063">
    <property type="entry name" value="SAM-dependent_MTases_sf"/>
</dbReference>
<dbReference type="EMBL" id="CAJNOJ010000197">
    <property type="protein sequence ID" value="CAF1277282.1"/>
    <property type="molecule type" value="Genomic_DNA"/>
</dbReference>
<gene>
    <name evidence="3" type="ORF">EDS130_LOCUS29347</name>
</gene>
<dbReference type="Gene3D" id="3.40.50.150">
    <property type="entry name" value="Vaccinia Virus protein VP39"/>
    <property type="match status" value="1"/>
</dbReference>
<dbReference type="AlphaFoldDB" id="A0A815BWE7"/>
<dbReference type="OrthoDB" id="10057350at2759"/>
<organism evidence="3 4">
    <name type="scientific">Adineta ricciae</name>
    <name type="common">Rotifer</name>
    <dbReference type="NCBI Taxonomy" id="249248"/>
    <lineage>
        <taxon>Eukaryota</taxon>
        <taxon>Metazoa</taxon>
        <taxon>Spiralia</taxon>
        <taxon>Gnathifera</taxon>
        <taxon>Rotifera</taxon>
        <taxon>Eurotatoria</taxon>
        <taxon>Bdelloidea</taxon>
        <taxon>Adinetida</taxon>
        <taxon>Adinetidae</taxon>
        <taxon>Adineta</taxon>
    </lineage>
</organism>